<dbReference type="AlphaFoldDB" id="A0A5C3KSN4"/>
<dbReference type="InterPro" id="IPR017853">
    <property type="entry name" value="GH"/>
</dbReference>
<proteinExistence type="inferred from homology"/>
<dbReference type="EMBL" id="ML210215">
    <property type="protein sequence ID" value="TFK23601.1"/>
    <property type="molecule type" value="Genomic_DNA"/>
</dbReference>
<dbReference type="GO" id="GO:0009986">
    <property type="term" value="C:cell surface"/>
    <property type="evidence" value="ECO:0007669"/>
    <property type="project" value="TreeGrafter"/>
</dbReference>
<feature type="region of interest" description="Disordered" evidence="5">
    <location>
        <begin position="71"/>
        <end position="110"/>
    </location>
</feature>
<sequence length="512" mass="57746">MGFLNVEAAPWLLYDTIIAFSKLRPTRLVCQRIHGVAMRIELLLSAWLIVGGLAEQTQRCRLRLIRQGKQGQPTSERGNITATATATATATIESPSTGTTPSSVPTPNSAPFPPFEYGRDVIRAVNLGGWLVLEPWITPSFFERTNNTDVIDEWTLGSLVDREAARRMLIQHWETWITEDDFIAIRAAGLNHVRIPVGYWSVPLADEDRSTTVSSEPYIPGAWQYLLRGLNWARKHGLRVIVDLHGAPGSQNGFDNSGQRTSSPQWALEPDSVAHTVDVLRFIAANVGGMIDILQMLNEPAGFRGDNWAAVVRQFWLDGHDAVREAAGPNMHVMISDAFLGVNTWTSFLTPPRADGVLMDFHEYQIFSHPELDRSLQEHIDFACNYVQTLSAYSSSNLWTVVGEWSNAITDCARWLNGRGIGARWDGTYDSDQFHGSCEGYTGSYENFSEEYRAYLRRYWEAQVEIGEHVQGWIFWTWKAENADEWSYQRGITGGWIPQDPTDRIYPDICTR</sequence>
<dbReference type="STRING" id="230819.A0A5C3KSN4"/>
<gene>
    <name evidence="7" type="ORF">FA15DRAFT_670317</name>
</gene>
<dbReference type="GO" id="GO:0008422">
    <property type="term" value="F:beta-glucosidase activity"/>
    <property type="evidence" value="ECO:0007669"/>
    <property type="project" value="TreeGrafter"/>
</dbReference>
<evidence type="ECO:0000256" key="4">
    <source>
        <dbReference type="RuleBase" id="RU361153"/>
    </source>
</evidence>
<evidence type="ECO:0000259" key="6">
    <source>
        <dbReference type="Pfam" id="PF00150"/>
    </source>
</evidence>
<dbReference type="GO" id="GO:0009251">
    <property type="term" value="P:glucan catabolic process"/>
    <property type="evidence" value="ECO:0007669"/>
    <property type="project" value="TreeGrafter"/>
</dbReference>
<dbReference type="Pfam" id="PF00150">
    <property type="entry name" value="Cellulase"/>
    <property type="match status" value="1"/>
</dbReference>
<dbReference type="Proteomes" id="UP000307440">
    <property type="component" value="Unassembled WGS sequence"/>
</dbReference>
<accession>A0A5C3KSN4</accession>
<feature type="domain" description="Glycoside hydrolase family 5" evidence="6">
    <location>
        <begin position="172"/>
        <end position="406"/>
    </location>
</feature>
<dbReference type="Gene3D" id="3.20.20.80">
    <property type="entry name" value="Glycosidases"/>
    <property type="match status" value="1"/>
</dbReference>
<evidence type="ECO:0000256" key="3">
    <source>
        <dbReference type="ARBA" id="ARBA00023295"/>
    </source>
</evidence>
<dbReference type="PANTHER" id="PTHR31297">
    <property type="entry name" value="GLUCAN ENDO-1,6-BETA-GLUCOSIDASE B"/>
    <property type="match status" value="1"/>
</dbReference>
<evidence type="ECO:0000256" key="1">
    <source>
        <dbReference type="ARBA" id="ARBA00005641"/>
    </source>
</evidence>
<feature type="compositionally biased region" description="Low complexity" evidence="5">
    <location>
        <begin position="81"/>
        <end position="107"/>
    </location>
</feature>
<dbReference type="SUPFAM" id="SSF51445">
    <property type="entry name" value="(Trans)glycosidases"/>
    <property type="match status" value="1"/>
</dbReference>
<comment type="similarity">
    <text evidence="1 4">Belongs to the glycosyl hydrolase 5 (cellulase A) family.</text>
</comment>
<evidence type="ECO:0000256" key="2">
    <source>
        <dbReference type="ARBA" id="ARBA00022801"/>
    </source>
</evidence>
<dbReference type="OrthoDB" id="62120at2759"/>
<dbReference type="InterPro" id="IPR050386">
    <property type="entry name" value="Glycosyl_hydrolase_5"/>
</dbReference>
<dbReference type="InterPro" id="IPR001547">
    <property type="entry name" value="Glyco_hydro_5"/>
</dbReference>
<evidence type="ECO:0000313" key="8">
    <source>
        <dbReference type="Proteomes" id="UP000307440"/>
    </source>
</evidence>
<dbReference type="PANTHER" id="PTHR31297:SF42">
    <property type="entry name" value="GLYCOSIDE HYDROLASE FAMILY 5 DOMAIN-CONTAINING PROTEIN"/>
    <property type="match status" value="1"/>
</dbReference>
<evidence type="ECO:0000313" key="7">
    <source>
        <dbReference type="EMBL" id="TFK23601.1"/>
    </source>
</evidence>
<keyword evidence="8" id="KW-1185">Reference proteome</keyword>
<dbReference type="GO" id="GO:0005576">
    <property type="term" value="C:extracellular region"/>
    <property type="evidence" value="ECO:0007669"/>
    <property type="project" value="TreeGrafter"/>
</dbReference>
<feature type="compositionally biased region" description="Polar residues" evidence="5">
    <location>
        <begin position="71"/>
        <end position="80"/>
    </location>
</feature>
<protein>
    <submittedName>
        <fullName evidence="7">Glycoside hydrolase</fullName>
    </submittedName>
</protein>
<name>A0A5C3KSN4_COPMA</name>
<keyword evidence="2 4" id="KW-0378">Hydrolase</keyword>
<keyword evidence="3 4" id="KW-0326">Glycosidase</keyword>
<organism evidence="7 8">
    <name type="scientific">Coprinopsis marcescibilis</name>
    <name type="common">Agaric fungus</name>
    <name type="synonym">Psathyrella marcescibilis</name>
    <dbReference type="NCBI Taxonomy" id="230819"/>
    <lineage>
        <taxon>Eukaryota</taxon>
        <taxon>Fungi</taxon>
        <taxon>Dikarya</taxon>
        <taxon>Basidiomycota</taxon>
        <taxon>Agaricomycotina</taxon>
        <taxon>Agaricomycetes</taxon>
        <taxon>Agaricomycetidae</taxon>
        <taxon>Agaricales</taxon>
        <taxon>Agaricineae</taxon>
        <taxon>Psathyrellaceae</taxon>
        <taxon>Coprinopsis</taxon>
    </lineage>
</organism>
<evidence type="ECO:0000256" key="5">
    <source>
        <dbReference type="SAM" id="MobiDB-lite"/>
    </source>
</evidence>
<reference evidence="7 8" key="1">
    <citation type="journal article" date="2019" name="Nat. Ecol. Evol.">
        <title>Megaphylogeny resolves global patterns of mushroom evolution.</title>
        <authorList>
            <person name="Varga T."/>
            <person name="Krizsan K."/>
            <person name="Foldi C."/>
            <person name="Dima B."/>
            <person name="Sanchez-Garcia M."/>
            <person name="Sanchez-Ramirez S."/>
            <person name="Szollosi G.J."/>
            <person name="Szarkandi J.G."/>
            <person name="Papp V."/>
            <person name="Albert L."/>
            <person name="Andreopoulos W."/>
            <person name="Angelini C."/>
            <person name="Antonin V."/>
            <person name="Barry K.W."/>
            <person name="Bougher N.L."/>
            <person name="Buchanan P."/>
            <person name="Buyck B."/>
            <person name="Bense V."/>
            <person name="Catcheside P."/>
            <person name="Chovatia M."/>
            <person name="Cooper J."/>
            <person name="Damon W."/>
            <person name="Desjardin D."/>
            <person name="Finy P."/>
            <person name="Geml J."/>
            <person name="Haridas S."/>
            <person name="Hughes K."/>
            <person name="Justo A."/>
            <person name="Karasinski D."/>
            <person name="Kautmanova I."/>
            <person name="Kiss B."/>
            <person name="Kocsube S."/>
            <person name="Kotiranta H."/>
            <person name="LaButti K.M."/>
            <person name="Lechner B.E."/>
            <person name="Liimatainen K."/>
            <person name="Lipzen A."/>
            <person name="Lukacs Z."/>
            <person name="Mihaltcheva S."/>
            <person name="Morgado L.N."/>
            <person name="Niskanen T."/>
            <person name="Noordeloos M.E."/>
            <person name="Ohm R.A."/>
            <person name="Ortiz-Santana B."/>
            <person name="Ovrebo C."/>
            <person name="Racz N."/>
            <person name="Riley R."/>
            <person name="Savchenko A."/>
            <person name="Shiryaev A."/>
            <person name="Soop K."/>
            <person name="Spirin V."/>
            <person name="Szebenyi C."/>
            <person name="Tomsovsky M."/>
            <person name="Tulloss R.E."/>
            <person name="Uehling J."/>
            <person name="Grigoriev I.V."/>
            <person name="Vagvolgyi C."/>
            <person name="Papp T."/>
            <person name="Martin F.M."/>
            <person name="Miettinen O."/>
            <person name="Hibbett D.S."/>
            <person name="Nagy L.G."/>
        </authorList>
    </citation>
    <scope>NUCLEOTIDE SEQUENCE [LARGE SCALE GENOMIC DNA]</scope>
    <source>
        <strain evidence="7 8">CBS 121175</strain>
    </source>
</reference>